<keyword evidence="2" id="KW-1185">Reference proteome</keyword>
<name>A0ACB8QFM2_9AGAM</name>
<accession>A0ACB8QFM2</accession>
<reference evidence="1" key="1">
    <citation type="submission" date="2021-02" db="EMBL/GenBank/DDBJ databases">
        <authorList>
            <consortium name="DOE Joint Genome Institute"/>
            <person name="Ahrendt S."/>
            <person name="Looney B.P."/>
            <person name="Miyauchi S."/>
            <person name="Morin E."/>
            <person name="Drula E."/>
            <person name="Courty P.E."/>
            <person name="Chicoki N."/>
            <person name="Fauchery L."/>
            <person name="Kohler A."/>
            <person name="Kuo A."/>
            <person name="Labutti K."/>
            <person name="Pangilinan J."/>
            <person name="Lipzen A."/>
            <person name="Riley R."/>
            <person name="Andreopoulos W."/>
            <person name="He G."/>
            <person name="Johnson J."/>
            <person name="Barry K.W."/>
            <person name="Grigoriev I.V."/>
            <person name="Nagy L."/>
            <person name="Hibbett D."/>
            <person name="Henrissat B."/>
            <person name="Matheny P.B."/>
            <person name="Labbe J."/>
            <person name="Martin F."/>
        </authorList>
    </citation>
    <scope>NUCLEOTIDE SEQUENCE</scope>
    <source>
        <strain evidence="1">EC-137</strain>
    </source>
</reference>
<protein>
    <submittedName>
        <fullName evidence="1">MFS general substrate transporter</fullName>
    </submittedName>
</protein>
<proteinExistence type="predicted"/>
<evidence type="ECO:0000313" key="2">
    <source>
        <dbReference type="Proteomes" id="UP000814128"/>
    </source>
</evidence>
<organism evidence="1 2">
    <name type="scientific">Vararia minispora EC-137</name>
    <dbReference type="NCBI Taxonomy" id="1314806"/>
    <lineage>
        <taxon>Eukaryota</taxon>
        <taxon>Fungi</taxon>
        <taxon>Dikarya</taxon>
        <taxon>Basidiomycota</taxon>
        <taxon>Agaricomycotina</taxon>
        <taxon>Agaricomycetes</taxon>
        <taxon>Russulales</taxon>
        <taxon>Lachnocladiaceae</taxon>
        <taxon>Vararia</taxon>
    </lineage>
</organism>
<evidence type="ECO:0000313" key="1">
    <source>
        <dbReference type="EMBL" id="KAI0030096.1"/>
    </source>
</evidence>
<comment type="caution">
    <text evidence="1">The sequence shown here is derived from an EMBL/GenBank/DDBJ whole genome shotgun (WGS) entry which is preliminary data.</text>
</comment>
<dbReference type="Proteomes" id="UP000814128">
    <property type="component" value="Unassembled WGS sequence"/>
</dbReference>
<gene>
    <name evidence="1" type="ORF">K488DRAFT_54981</name>
</gene>
<reference evidence="1" key="2">
    <citation type="journal article" date="2022" name="New Phytol.">
        <title>Evolutionary transition to the ectomycorrhizal habit in the genomes of a hyperdiverse lineage of mushroom-forming fungi.</title>
        <authorList>
            <person name="Looney B."/>
            <person name="Miyauchi S."/>
            <person name="Morin E."/>
            <person name="Drula E."/>
            <person name="Courty P.E."/>
            <person name="Kohler A."/>
            <person name="Kuo A."/>
            <person name="LaButti K."/>
            <person name="Pangilinan J."/>
            <person name="Lipzen A."/>
            <person name="Riley R."/>
            <person name="Andreopoulos W."/>
            <person name="He G."/>
            <person name="Johnson J."/>
            <person name="Nolan M."/>
            <person name="Tritt A."/>
            <person name="Barry K.W."/>
            <person name="Grigoriev I.V."/>
            <person name="Nagy L.G."/>
            <person name="Hibbett D."/>
            <person name="Henrissat B."/>
            <person name="Matheny P.B."/>
            <person name="Labbe J."/>
            <person name="Martin F.M."/>
        </authorList>
    </citation>
    <scope>NUCLEOTIDE SEQUENCE</scope>
    <source>
        <strain evidence="1">EC-137</strain>
    </source>
</reference>
<dbReference type="EMBL" id="MU273640">
    <property type="protein sequence ID" value="KAI0030096.1"/>
    <property type="molecule type" value="Genomic_DNA"/>
</dbReference>
<sequence length="508" mass="54993">MNRASLQDEQSGSSSVTVHSERPSDFNEHNSPSPTPVAPALLSWDGPDDAGNPRNWAKRRRWTVTLVVSLFTFISPVASSISSPSLPAISAHFNIPPGSILESMSLSIFVLAYAIGPLFWGPLSELYGRLIILQSSNLFFLLFNTACAFSKNVTQLLVFRFLAGLGGAAPQSVGGAVVGDLWAPEECGSAMAVYSLAPLVGPATGPLVGGWIAEKSRWQWVFWSVSIADAVLQVVAFLTIRETYGPEILRRRMRKMRKAGPDTEKAKDMIIVPSAHQSIGEVMFRGLVRPFVFLVTEPIVQVFALYMAVLYGLLYLTLVHFVDVYTDQYGETDGIAGMHYLSIALGSTVGGQIGARALNYLYRVLKAKNNGVGTPEMRLPLLMATATTLPIGLLIYGWSVQAHAHWIVPDIGVFIFSIGIGGNWTCIQTYLVDSYAIFAASAIAGVTSFRAFAGFGFPLFQDKLYGCLGDGWGNSLLALICLAIGCPAPFIFYRYGPVLREKGKGGAK</sequence>